<name>A0ABT0D677_9HYPH</name>
<gene>
    <name evidence="9" type="ORF">MWN34_00810</name>
</gene>
<comment type="similarity">
    <text evidence="2">Belongs to the autoinducer-2 exporter (AI-2E) (TC 2.A.86) family.</text>
</comment>
<keyword evidence="7 8" id="KW-0472">Membrane</keyword>
<evidence type="ECO:0000256" key="4">
    <source>
        <dbReference type="ARBA" id="ARBA00022475"/>
    </source>
</evidence>
<evidence type="ECO:0000256" key="6">
    <source>
        <dbReference type="ARBA" id="ARBA00022989"/>
    </source>
</evidence>
<dbReference type="Proteomes" id="UP001203284">
    <property type="component" value="Unassembled WGS sequence"/>
</dbReference>
<reference evidence="9 10" key="1">
    <citation type="submission" date="2022-04" db="EMBL/GenBank/DDBJ databases">
        <authorList>
            <person name="Grouzdev D.S."/>
            <person name="Pantiukh K.S."/>
            <person name="Krutkina M.S."/>
        </authorList>
    </citation>
    <scope>NUCLEOTIDE SEQUENCE [LARGE SCALE GENOMIC DNA]</scope>
    <source>
        <strain evidence="9 10">6x-1</strain>
    </source>
</reference>
<organism evidence="9 10">
    <name type="scientific">Ancylobacter crimeensis</name>
    <dbReference type="NCBI Taxonomy" id="2579147"/>
    <lineage>
        <taxon>Bacteria</taxon>
        <taxon>Pseudomonadati</taxon>
        <taxon>Pseudomonadota</taxon>
        <taxon>Alphaproteobacteria</taxon>
        <taxon>Hyphomicrobiales</taxon>
        <taxon>Xanthobacteraceae</taxon>
        <taxon>Ancylobacter</taxon>
    </lineage>
</organism>
<dbReference type="InterPro" id="IPR002549">
    <property type="entry name" value="AI-2E-like"/>
</dbReference>
<keyword evidence="10" id="KW-1185">Reference proteome</keyword>
<comment type="subcellular location">
    <subcellularLocation>
        <location evidence="1">Cell membrane</location>
        <topology evidence="1">Multi-pass membrane protein</topology>
    </subcellularLocation>
</comment>
<comment type="caution">
    <text evidence="9">The sequence shown here is derived from an EMBL/GenBank/DDBJ whole genome shotgun (WGS) entry which is preliminary data.</text>
</comment>
<evidence type="ECO:0000256" key="2">
    <source>
        <dbReference type="ARBA" id="ARBA00009773"/>
    </source>
</evidence>
<dbReference type="PANTHER" id="PTHR21716">
    <property type="entry name" value="TRANSMEMBRANE PROTEIN"/>
    <property type="match status" value="1"/>
</dbReference>
<keyword evidence="5 8" id="KW-0812">Transmembrane</keyword>
<sequence length="390" mass="42272">MTILHPQVRFWLAALAFVVLVCWLLSSVMLPFVAGLALAYFLNPVTTRLEHWGASRMVASLTVIAVSLLVIILLLLLVIPLFGSQLSAFLQGLPQTISKLQKLMTGEGAQWLRRVFGNNVPNINEGLSQLVSQGASYLLSFVQSIWTGGQALISLFSLVVITPVVAFYILNDWNRMVAKVDSWLPVHNRETIRDIARQMDRAIAGFLRGQALVCIILGTYYAIALTIAGLNFGLVIGIVSGLITFIPYVGSLTGFVLAVGIALVQFFPDWTMIGVIVAIFLLGQFVEGNILSPKLVGDSVGLHPVWLMFALLAFGYLLGFLGLLLAVPLAAAMGVLVRFALDQYLHSSLYTGEAIEAYAVEVIEPPGGGAAQVRTVEVIERPREPGNGRP</sequence>
<protein>
    <submittedName>
        <fullName evidence="9">AI-2E family transporter</fullName>
    </submittedName>
</protein>
<evidence type="ECO:0000256" key="5">
    <source>
        <dbReference type="ARBA" id="ARBA00022692"/>
    </source>
</evidence>
<evidence type="ECO:0000313" key="10">
    <source>
        <dbReference type="Proteomes" id="UP001203284"/>
    </source>
</evidence>
<evidence type="ECO:0000256" key="3">
    <source>
        <dbReference type="ARBA" id="ARBA00022448"/>
    </source>
</evidence>
<feature type="transmembrane region" description="Helical" evidence="8">
    <location>
        <begin position="211"/>
        <end position="239"/>
    </location>
</feature>
<feature type="transmembrane region" description="Helical" evidence="8">
    <location>
        <begin position="12"/>
        <end position="42"/>
    </location>
</feature>
<feature type="transmembrane region" description="Helical" evidence="8">
    <location>
        <begin position="151"/>
        <end position="170"/>
    </location>
</feature>
<dbReference type="RefSeq" id="WP_247025732.1">
    <property type="nucleotide sequence ID" value="NZ_JALKCH010000001.1"/>
</dbReference>
<evidence type="ECO:0000256" key="1">
    <source>
        <dbReference type="ARBA" id="ARBA00004651"/>
    </source>
</evidence>
<evidence type="ECO:0000256" key="8">
    <source>
        <dbReference type="SAM" id="Phobius"/>
    </source>
</evidence>
<keyword evidence="3" id="KW-0813">Transport</keyword>
<keyword evidence="4" id="KW-1003">Cell membrane</keyword>
<feature type="transmembrane region" description="Helical" evidence="8">
    <location>
        <begin position="270"/>
        <end position="286"/>
    </location>
</feature>
<evidence type="ECO:0000256" key="7">
    <source>
        <dbReference type="ARBA" id="ARBA00023136"/>
    </source>
</evidence>
<accession>A0ABT0D677</accession>
<dbReference type="Pfam" id="PF01594">
    <property type="entry name" value="AI-2E_transport"/>
    <property type="match status" value="1"/>
</dbReference>
<dbReference type="PANTHER" id="PTHR21716:SF53">
    <property type="entry name" value="PERMEASE PERM-RELATED"/>
    <property type="match status" value="1"/>
</dbReference>
<keyword evidence="6 8" id="KW-1133">Transmembrane helix</keyword>
<dbReference type="EMBL" id="JALKCH010000001">
    <property type="protein sequence ID" value="MCK0195446.1"/>
    <property type="molecule type" value="Genomic_DNA"/>
</dbReference>
<evidence type="ECO:0000313" key="9">
    <source>
        <dbReference type="EMBL" id="MCK0195446.1"/>
    </source>
</evidence>
<feature type="transmembrane region" description="Helical" evidence="8">
    <location>
        <begin position="63"/>
        <end position="83"/>
    </location>
</feature>
<feature type="transmembrane region" description="Helical" evidence="8">
    <location>
        <begin position="245"/>
        <end position="263"/>
    </location>
</feature>
<feature type="transmembrane region" description="Helical" evidence="8">
    <location>
        <begin position="306"/>
        <end position="337"/>
    </location>
</feature>
<proteinExistence type="inferred from homology"/>